<dbReference type="PANTHER" id="PTHR34700">
    <property type="entry name" value="POTASSIUM BINDING PROTEIN KBP"/>
    <property type="match status" value="1"/>
</dbReference>
<evidence type="ECO:0000313" key="2">
    <source>
        <dbReference type="EMBL" id="CAA6812862.1"/>
    </source>
</evidence>
<feature type="domain" description="LysM" evidence="1">
    <location>
        <begin position="118"/>
        <end position="167"/>
    </location>
</feature>
<organism evidence="2">
    <name type="scientific">uncultured Sulfurovum sp</name>
    <dbReference type="NCBI Taxonomy" id="269237"/>
    <lineage>
        <taxon>Bacteria</taxon>
        <taxon>Pseudomonadati</taxon>
        <taxon>Campylobacterota</taxon>
        <taxon>Epsilonproteobacteria</taxon>
        <taxon>Campylobacterales</taxon>
        <taxon>Sulfurovaceae</taxon>
        <taxon>Sulfurovum</taxon>
        <taxon>environmental samples</taxon>
    </lineage>
</organism>
<reference evidence="2" key="1">
    <citation type="submission" date="2020-01" db="EMBL/GenBank/DDBJ databases">
        <authorList>
            <person name="Meier V. D."/>
            <person name="Meier V D."/>
        </authorList>
    </citation>
    <scope>NUCLEOTIDE SEQUENCE</scope>
    <source>
        <strain evidence="2">HLG_WM_MAG_01</strain>
    </source>
</reference>
<dbReference type="InterPro" id="IPR036779">
    <property type="entry name" value="LysM_dom_sf"/>
</dbReference>
<protein>
    <recommendedName>
        <fullName evidence="1">LysM domain-containing protein</fullName>
    </recommendedName>
</protein>
<dbReference type="Gene3D" id="3.10.350.10">
    <property type="entry name" value="LysM domain"/>
    <property type="match status" value="1"/>
</dbReference>
<dbReference type="CDD" id="cd00118">
    <property type="entry name" value="LysM"/>
    <property type="match status" value="1"/>
</dbReference>
<accession>A0A6S6T0K2</accession>
<dbReference type="SMART" id="SM00257">
    <property type="entry name" value="LysM"/>
    <property type="match status" value="1"/>
</dbReference>
<dbReference type="Pfam" id="PF01476">
    <property type="entry name" value="LysM"/>
    <property type="match status" value="1"/>
</dbReference>
<gene>
    <name evidence="2" type="ORF">HELGO_WM333</name>
</gene>
<dbReference type="PROSITE" id="PS51782">
    <property type="entry name" value="LYSM"/>
    <property type="match status" value="1"/>
</dbReference>
<dbReference type="PANTHER" id="PTHR34700:SF4">
    <property type="entry name" value="PHAGE-LIKE ELEMENT PBSX PROTEIN XKDP"/>
    <property type="match status" value="1"/>
</dbReference>
<name>A0A6S6T0K2_9BACT</name>
<dbReference type="AlphaFoldDB" id="A0A6S6T0K2"/>
<dbReference type="InterPro" id="IPR007055">
    <property type="entry name" value="BON_dom"/>
</dbReference>
<dbReference type="EMBL" id="CACVAS010000058">
    <property type="protein sequence ID" value="CAA6812862.1"/>
    <property type="molecule type" value="Genomic_DNA"/>
</dbReference>
<dbReference type="InterPro" id="IPR052196">
    <property type="entry name" value="Bact_Kbp"/>
</dbReference>
<sequence length="172" mass="18681">MYTIGVTNNYIEGKQMAFFDFLGSAGKNILGTTQDDAAAIKTEIEGAFSELPVQGLVVEVEGETVNLGGVATDVATKEKAILIAGNIEGISQVNAEQLVTMVQIANENTREEEVFEPVFYTIEKGDTLWGISTEFYKDGSKYPLIVDANIEVIKDADLIYPGQAIRIPELIV</sequence>
<dbReference type="SUPFAM" id="SSF54106">
    <property type="entry name" value="LysM domain"/>
    <property type="match status" value="1"/>
</dbReference>
<evidence type="ECO:0000259" key="1">
    <source>
        <dbReference type="PROSITE" id="PS51782"/>
    </source>
</evidence>
<dbReference type="Pfam" id="PF04972">
    <property type="entry name" value="BON"/>
    <property type="match status" value="1"/>
</dbReference>
<dbReference type="InterPro" id="IPR018392">
    <property type="entry name" value="LysM"/>
</dbReference>
<proteinExistence type="predicted"/>